<proteinExistence type="predicted"/>
<keyword evidence="3" id="KW-1185">Reference proteome</keyword>
<name>A0AAF0UNH4_SOLVR</name>
<dbReference type="Proteomes" id="UP001234989">
    <property type="component" value="Chromosome 10"/>
</dbReference>
<reference evidence="2" key="1">
    <citation type="submission" date="2023-08" db="EMBL/GenBank/DDBJ databases">
        <title>A de novo genome assembly of Solanum verrucosum Schlechtendal, a Mexican diploid species geographically isolated from the other diploid A-genome species in potato relatives.</title>
        <authorList>
            <person name="Hosaka K."/>
        </authorList>
    </citation>
    <scope>NUCLEOTIDE SEQUENCE</scope>
    <source>
        <tissue evidence="2">Young leaves</tissue>
    </source>
</reference>
<gene>
    <name evidence="2" type="ORF">MTR67_042792</name>
</gene>
<evidence type="ECO:0000256" key="1">
    <source>
        <dbReference type="SAM" id="Phobius"/>
    </source>
</evidence>
<keyword evidence="1" id="KW-0472">Membrane</keyword>
<sequence length="57" mass="6314">MHNNVEAKLVELCVPMGYVVVNMVIVALLLLTVDQDARVNATKLCLCSSLKAMIRIR</sequence>
<accession>A0AAF0UNH4</accession>
<dbReference type="EMBL" id="CP133621">
    <property type="protein sequence ID" value="WMV49407.1"/>
    <property type="molecule type" value="Genomic_DNA"/>
</dbReference>
<organism evidence="2 3">
    <name type="scientific">Solanum verrucosum</name>
    <dbReference type="NCBI Taxonomy" id="315347"/>
    <lineage>
        <taxon>Eukaryota</taxon>
        <taxon>Viridiplantae</taxon>
        <taxon>Streptophyta</taxon>
        <taxon>Embryophyta</taxon>
        <taxon>Tracheophyta</taxon>
        <taxon>Spermatophyta</taxon>
        <taxon>Magnoliopsida</taxon>
        <taxon>eudicotyledons</taxon>
        <taxon>Gunneridae</taxon>
        <taxon>Pentapetalae</taxon>
        <taxon>asterids</taxon>
        <taxon>lamiids</taxon>
        <taxon>Solanales</taxon>
        <taxon>Solanaceae</taxon>
        <taxon>Solanoideae</taxon>
        <taxon>Solaneae</taxon>
        <taxon>Solanum</taxon>
    </lineage>
</organism>
<dbReference type="AlphaFoldDB" id="A0AAF0UNH4"/>
<feature type="transmembrane region" description="Helical" evidence="1">
    <location>
        <begin position="12"/>
        <end position="33"/>
    </location>
</feature>
<evidence type="ECO:0000313" key="2">
    <source>
        <dbReference type="EMBL" id="WMV49407.1"/>
    </source>
</evidence>
<evidence type="ECO:0000313" key="3">
    <source>
        <dbReference type="Proteomes" id="UP001234989"/>
    </source>
</evidence>
<protein>
    <submittedName>
        <fullName evidence="2">Uncharacterized protein</fullName>
    </submittedName>
</protein>
<keyword evidence="1" id="KW-0812">Transmembrane</keyword>
<keyword evidence="1" id="KW-1133">Transmembrane helix</keyword>